<evidence type="ECO:0000256" key="4">
    <source>
        <dbReference type="ARBA" id="ARBA00022840"/>
    </source>
</evidence>
<feature type="active site" description="Nucleophile" evidence="7">
    <location>
        <position position="347"/>
    </location>
</feature>
<dbReference type="eggNOG" id="COG1797">
    <property type="taxonomic scope" value="Bacteria"/>
</dbReference>
<evidence type="ECO:0000256" key="5">
    <source>
        <dbReference type="ARBA" id="ARBA00022842"/>
    </source>
</evidence>
<evidence type="ECO:0000313" key="10">
    <source>
        <dbReference type="EMBL" id="ACB84511.1"/>
    </source>
</evidence>
<dbReference type="InterPro" id="IPR027417">
    <property type="entry name" value="P-loop_NTPase"/>
</dbReference>
<dbReference type="UniPathway" id="UPA00148">
    <property type="reaction ID" value="UER00231"/>
</dbReference>
<comment type="similarity">
    <text evidence="7">Belongs to the CobB/CbiA family.</text>
</comment>
<feature type="site" description="Increases nucleophilicity of active site Cys" evidence="7">
    <location>
        <position position="455"/>
    </location>
</feature>
<comment type="miscellaneous">
    <text evidence="7">The a and c carboxylates of cobyrinate are activated for nucleophilic attack via formation of a phosphorylated intermediate by ATP. CbiA catalyzes first the amidation of the c-carboxylate, and then that of the a-carboxylate.</text>
</comment>
<evidence type="ECO:0000256" key="7">
    <source>
        <dbReference type="HAMAP-Rule" id="MF_00027"/>
    </source>
</evidence>
<dbReference type="Gene3D" id="3.40.50.880">
    <property type="match status" value="1"/>
</dbReference>
<dbReference type="InterPro" id="IPR029062">
    <property type="entry name" value="Class_I_gatase-like"/>
</dbReference>
<comment type="function">
    <text evidence="7">Catalyzes the ATP-dependent amidation of the two carboxylate groups at positions a and c of cobyrinate, using either L-glutamine or ammonia as the nitrogen source.</text>
</comment>
<dbReference type="InterPro" id="IPR004484">
    <property type="entry name" value="CbiA/CobB_synth"/>
</dbReference>
<dbReference type="AlphaFoldDB" id="B2A8E2"/>
<dbReference type="EMBL" id="CP001034">
    <property type="protein sequence ID" value="ACB84511.1"/>
    <property type="molecule type" value="Genomic_DNA"/>
</dbReference>
<keyword evidence="7" id="KW-0169">Cobalamin biosynthesis</keyword>
<keyword evidence="6 7" id="KW-0315">Glutamine amidotransferase</keyword>
<dbReference type="InterPro" id="IPR011698">
    <property type="entry name" value="GATase_3"/>
</dbReference>
<dbReference type="SUPFAM" id="SSF52317">
    <property type="entry name" value="Class I glutamine amidotransferase-like"/>
    <property type="match status" value="1"/>
</dbReference>
<dbReference type="GO" id="GO:0005524">
    <property type="term" value="F:ATP binding"/>
    <property type="evidence" value="ECO:0007669"/>
    <property type="project" value="UniProtKB-UniRule"/>
</dbReference>
<comment type="domain">
    <text evidence="7">Comprises of two domains. The C-terminal domain contains the binding site for glutamine and catalyzes the hydrolysis of this substrate to glutamate and ammonia. The N-terminal domain is anticipated to bind ATP and cobyrinate and catalyzes the ultimate synthesis of the diamide product. The ammonia produced via the glutaminase domain is probably translocated to the adjacent domain via a molecular tunnel, where it reacts with an activated intermediate.</text>
</comment>
<protein>
    <recommendedName>
        <fullName evidence="7">Cobyrinate a,c-diamide synthase</fullName>
        <ecNumber evidence="7">6.3.5.11</ecNumber>
    </recommendedName>
    <alternativeName>
        <fullName evidence="7">Cobyrinic acid a,c-diamide synthetase</fullName>
    </alternativeName>
</protein>
<dbReference type="CDD" id="cd05388">
    <property type="entry name" value="CobB_N"/>
    <property type="match status" value="1"/>
</dbReference>
<comment type="pathway">
    <text evidence="7">Cofactor biosynthesis; adenosylcobalamin biosynthesis; cob(II)yrinate a,c-diamide from sirohydrochlorin (anaerobic route): step 10/10.</text>
</comment>
<proteinExistence type="inferred from homology"/>
<dbReference type="HOGENOM" id="CLU_022752_2_0_9"/>
<sequence length="482" mass="54009">MILVNRKRIVVAGTNSGSGKTTVTMALLAALRNQGQSVQGFKVGPDYIDPSFHTTITGRPARNLDTWMMSPNIMKEIFQRGSEKADISIIEGVMGLYDGKSGKDDRASTAEIAKKLDAPVILVVNAKSQARSVAALIYGFQNFDPDVKVAGVILNKVSSENHYRYLKEAVTSLGSVELLGYLPDEPDIELPERHLGLTPAEESHDLHQKVSKLADMFSERVDMKKINQLATAYEQWQPVSETFYNNKLDSVKEHMITNKTTKIPVAIAKDLAFSFYYQDNLEWLEEQGVEWVPVSPLKDKEIPEYVCGLYLGGGFPELYASQLSSNTSFMDNLKNLHKKGLPILAECGGFIYLCNTLQDLKGDKYSLTGLIPGQVTMNSRLMALGYREAHAVKDSILLKQGDKVKGHEFRYSQFEVEMNEELDEDSFPYAYIISARNKSKQAGYLSGNLLASYLHIHLASNINAAKRLFNSFHDYYRLKQFQ</sequence>
<dbReference type="NCBIfam" id="TIGR00379">
    <property type="entry name" value="cobB"/>
    <property type="match status" value="1"/>
</dbReference>
<feature type="domain" description="CobQ/CobB/MinD/ParA nucleotide binding" evidence="8">
    <location>
        <begin position="9"/>
        <end position="195"/>
    </location>
</feature>
<dbReference type="CDD" id="cd03130">
    <property type="entry name" value="GATase1_CobB"/>
    <property type="match status" value="1"/>
</dbReference>
<evidence type="ECO:0000259" key="8">
    <source>
        <dbReference type="Pfam" id="PF01656"/>
    </source>
</evidence>
<evidence type="ECO:0000256" key="6">
    <source>
        <dbReference type="ARBA" id="ARBA00022962"/>
    </source>
</evidence>
<dbReference type="SUPFAM" id="SSF52540">
    <property type="entry name" value="P-loop containing nucleoside triphosphate hydrolases"/>
    <property type="match status" value="1"/>
</dbReference>
<dbReference type="Pfam" id="PF07685">
    <property type="entry name" value="GATase_3"/>
    <property type="match status" value="1"/>
</dbReference>
<reference evidence="10 11" key="1">
    <citation type="submission" date="2008-04" db="EMBL/GenBank/DDBJ databases">
        <title>Complete sequence of chromosome of Natranaerobius thermophilus JW/NM-WN-LF.</title>
        <authorList>
            <consortium name="US DOE Joint Genome Institute"/>
            <person name="Copeland A."/>
            <person name="Lucas S."/>
            <person name="Lapidus A."/>
            <person name="Glavina del Rio T."/>
            <person name="Dalin E."/>
            <person name="Tice H."/>
            <person name="Bruce D."/>
            <person name="Goodwin L."/>
            <person name="Pitluck S."/>
            <person name="Chertkov O."/>
            <person name="Brettin T."/>
            <person name="Detter J.C."/>
            <person name="Han C."/>
            <person name="Kuske C.R."/>
            <person name="Schmutz J."/>
            <person name="Larimer F."/>
            <person name="Land M."/>
            <person name="Hauser L."/>
            <person name="Kyrpides N."/>
            <person name="Lykidis A."/>
            <person name="Mesbah N.M."/>
            <person name="Wiegel J."/>
        </authorList>
    </citation>
    <scope>NUCLEOTIDE SEQUENCE [LARGE SCALE GENOMIC DNA]</scope>
    <source>
        <strain evidence="11">ATCC BAA-1301 / DSM 18059 / JW/NM-WN-LF</strain>
    </source>
</reference>
<evidence type="ECO:0000259" key="9">
    <source>
        <dbReference type="Pfam" id="PF07685"/>
    </source>
</evidence>
<dbReference type="HAMAP" id="MF_00027">
    <property type="entry name" value="CobB_CbiA"/>
    <property type="match status" value="1"/>
</dbReference>
<accession>B2A8E2</accession>
<dbReference type="GO" id="GO:0042242">
    <property type="term" value="F:cobyrinic acid a,c-diamide synthase activity"/>
    <property type="evidence" value="ECO:0007669"/>
    <property type="project" value="UniProtKB-UniRule"/>
</dbReference>
<comment type="catalytic activity">
    <reaction evidence="7">
        <text>cob(II)yrinate + 2 L-glutamine + 2 ATP + 2 H2O = cob(II)yrinate a,c diamide + 2 L-glutamate + 2 ADP + 2 phosphate + 2 H(+)</text>
        <dbReference type="Rhea" id="RHEA:26289"/>
        <dbReference type="ChEBI" id="CHEBI:15377"/>
        <dbReference type="ChEBI" id="CHEBI:15378"/>
        <dbReference type="ChEBI" id="CHEBI:29985"/>
        <dbReference type="ChEBI" id="CHEBI:30616"/>
        <dbReference type="ChEBI" id="CHEBI:43474"/>
        <dbReference type="ChEBI" id="CHEBI:58359"/>
        <dbReference type="ChEBI" id="CHEBI:58537"/>
        <dbReference type="ChEBI" id="CHEBI:58894"/>
        <dbReference type="ChEBI" id="CHEBI:456216"/>
        <dbReference type="EC" id="6.3.5.11"/>
    </reaction>
</comment>
<keyword evidence="3 7" id="KW-0547">Nucleotide-binding</keyword>
<dbReference type="GO" id="GO:0009236">
    <property type="term" value="P:cobalamin biosynthetic process"/>
    <property type="evidence" value="ECO:0007669"/>
    <property type="project" value="UniProtKB-UniRule"/>
</dbReference>
<dbReference type="NCBIfam" id="NF002204">
    <property type="entry name" value="PRK01077.1"/>
    <property type="match status" value="1"/>
</dbReference>
<dbReference type="Pfam" id="PF01656">
    <property type="entry name" value="CbiA"/>
    <property type="match status" value="1"/>
</dbReference>
<keyword evidence="2 7" id="KW-0436">Ligase</keyword>
<reference evidence="10 11" key="2">
    <citation type="journal article" date="2011" name="J. Bacteriol.">
        <title>Complete genome sequence of the anaerobic, halophilic alkalithermophile Natranaerobius thermophilus JW/NM-WN-LF.</title>
        <authorList>
            <person name="Zhao B."/>
            <person name="Mesbah N.M."/>
            <person name="Dalin E."/>
            <person name="Goodwin L."/>
            <person name="Nolan M."/>
            <person name="Pitluck S."/>
            <person name="Chertkov O."/>
            <person name="Brettin T.S."/>
            <person name="Han J."/>
            <person name="Larimer F.W."/>
            <person name="Land M.L."/>
            <person name="Hauser L."/>
            <person name="Kyrpides N."/>
            <person name="Wiegel J."/>
        </authorList>
    </citation>
    <scope>NUCLEOTIDE SEQUENCE [LARGE SCALE GENOMIC DNA]</scope>
    <source>
        <strain evidence="11">ATCC BAA-1301 / DSM 18059 / JW/NM-WN-LF</strain>
    </source>
</reference>
<dbReference type="EC" id="6.3.5.11" evidence="7"/>
<keyword evidence="4 7" id="KW-0067">ATP-binding</keyword>
<dbReference type="Gene3D" id="3.40.50.300">
    <property type="entry name" value="P-loop containing nucleotide triphosphate hydrolases"/>
    <property type="match status" value="2"/>
</dbReference>
<dbReference type="KEGG" id="nth:Nther_0926"/>
<evidence type="ECO:0000256" key="3">
    <source>
        <dbReference type="ARBA" id="ARBA00022741"/>
    </source>
</evidence>
<evidence type="ECO:0000313" key="11">
    <source>
        <dbReference type="Proteomes" id="UP000001683"/>
    </source>
</evidence>
<feature type="domain" description="CobB/CobQ-like glutamine amidotransferase" evidence="9">
    <location>
        <begin position="265"/>
        <end position="460"/>
    </location>
</feature>
<name>B2A8E2_NATTJ</name>
<dbReference type="STRING" id="457570.Nther_0926"/>
<evidence type="ECO:0000256" key="2">
    <source>
        <dbReference type="ARBA" id="ARBA00022598"/>
    </source>
</evidence>
<dbReference type="InterPro" id="IPR002586">
    <property type="entry name" value="CobQ/CobB/MinD/ParA_Nub-bd_dom"/>
</dbReference>
<dbReference type="PANTHER" id="PTHR43873:SF1">
    <property type="entry name" value="COBYRINATE A,C-DIAMIDE SYNTHASE"/>
    <property type="match status" value="1"/>
</dbReference>
<dbReference type="Proteomes" id="UP000001683">
    <property type="component" value="Chromosome"/>
</dbReference>
<dbReference type="PROSITE" id="PS51274">
    <property type="entry name" value="GATASE_COBBQ"/>
    <property type="match status" value="1"/>
</dbReference>
<dbReference type="PANTHER" id="PTHR43873">
    <property type="entry name" value="COBYRINATE A,C-DIAMIDE SYNTHASE"/>
    <property type="match status" value="1"/>
</dbReference>
<evidence type="ECO:0000256" key="1">
    <source>
        <dbReference type="ARBA" id="ARBA00001946"/>
    </source>
</evidence>
<organism evidence="10 11">
    <name type="scientific">Natranaerobius thermophilus (strain ATCC BAA-1301 / DSM 18059 / JW/NM-WN-LF)</name>
    <dbReference type="NCBI Taxonomy" id="457570"/>
    <lineage>
        <taxon>Bacteria</taxon>
        <taxon>Bacillati</taxon>
        <taxon>Bacillota</taxon>
        <taxon>Clostridia</taxon>
        <taxon>Natranaerobiales</taxon>
        <taxon>Natranaerobiaceae</taxon>
        <taxon>Natranaerobius</taxon>
    </lineage>
</organism>
<dbReference type="InParanoid" id="B2A8E2"/>
<comment type="cofactor">
    <cofactor evidence="1 7">
        <name>Mg(2+)</name>
        <dbReference type="ChEBI" id="CHEBI:18420"/>
    </cofactor>
</comment>
<gene>
    <name evidence="7" type="primary">cbiA</name>
    <name evidence="10" type="ordered locus">Nther_0926</name>
</gene>
<keyword evidence="5 7" id="KW-0460">Magnesium</keyword>
<keyword evidence="11" id="KW-1185">Reference proteome</keyword>